<feature type="transmembrane region" description="Helical" evidence="1">
    <location>
        <begin position="77"/>
        <end position="94"/>
    </location>
</feature>
<feature type="transmembrane region" description="Helical" evidence="1">
    <location>
        <begin position="237"/>
        <end position="256"/>
    </location>
</feature>
<proteinExistence type="predicted"/>
<keyword evidence="1" id="KW-1133">Transmembrane helix</keyword>
<evidence type="ECO:0000313" key="3">
    <source>
        <dbReference type="EMBL" id="TBU90632.1"/>
    </source>
</evidence>
<name>A0A4Q9R0H8_9GAMM</name>
<evidence type="ECO:0000256" key="1">
    <source>
        <dbReference type="SAM" id="Phobius"/>
    </source>
</evidence>
<feature type="domain" description="EamA" evidence="2">
    <location>
        <begin position="9"/>
        <end position="140"/>
    </location>
</feature>
<gene>
    <name evidence="3" type="ORF">DNJ96_16520</name>
</gene>
<comment type="caution">
    <text evidence="3">The sequence shown here is derived from an EMBL/GenBank/DDBJ whole genome shotgun (WGS) entry which is preliminary data.</text>
</comment>
<feature type="transmembrane region" description="Helical" evidence="1">
    <location>
        <begin position="33"/>
        <end position="56"/>
    </location>
</feature>
<keyword evidence="1" id="KW-0472">Membrane</keyword>
<keyword evidence="4" id="KW-1185">Reference proteome</keyword>
<evidence type="ECO:0000259" key="2">
    <source>
        <dbReference type="Pfam" id="PF00892"/>
    </source>
</evidence>
<feature type="transmembrane region" description="Helical" evidence="1">
    <location>
        <begin position="208"/>
        <end position="225"/>
    </location>
</feature>
<sequence>MNQDNKPFFGILLILAAGLLLASHDGLSKYLTQFYPVILVVWVRYVSQTGLMLMLFTPRMGRRVFQTARPLLQLCRGASLVGVSLLFISGLSYIPLAEATAVIFLTPMLVTLASAWLGERIGTGQWAAVICGLLGVLAIVRPGSALFTPAILLPIGAALCFTLYQLLTRRLSGTDHPVTSNFLSSLVGSVVLSVLVLFNWRVPSVEDALLMVSLGGLGMIAHLLLTHAFRYASAATLAPFTYGQILFAGLIGYFVYRHTPDTGALLGFAVIIGSGLGMAYLQRRQHRLAVG</sequence>
<dbReference type="SUPFAM" id="SSF103481">
    <property type="entry name" value="Multidrug resistance efflux transporter EmrE"/>
    <property type="match status" value="2"/>
</dbReference>
<evidence type="ECO:0000313" key="4">
    <source>
        <dbReference type="Proteomes" id="UP000292639"/>
    </source>
</evidence>
<dbReference type="RefSeq" id="WP_131185675.1">
    <property type="nucleotide sequence ID" value="NZ_QJUO01000033.1"/>
</dbReference>
<dbReference type="Proteomes" id="UP000292639">
    <property type="component" value="Unassembled WGS sequence"/>
</dbReference>
<dbReference type="PANTHER" id="PTHR22911:SF103">
    <property type="entry name" value="BLR2811 PROTEIN"/>
    <property type="match status" value="1"/>
</dbReference>
<dbReference type="InterPro" id="IPR037185">
    <property type="entry name" value="EmrE-like"/>
</dbReference>
<reference evidence="3 4" key="1">
    <citation type="submission" date="2018-06" db="EMBL/GenBank/DDBJ databases">
        <title>Three novel Pseudomonas species isolated from symptomatic oak.</title>
        <authorList>
            <person name="Bueno-Gonzalez V."/>
            <person name="Brady C."/>
        </authorList>
    </citation>
    <scope>NUCLEOTIDE SEQUENCE [LARGE SCALE GENOMIC DNA]</scope>
    <source>
        <strain evidence="3 4">P17C</strain>
    </source>
</reference>
<accession>A0A4Q9R0H8</accession>
<dbReference type="AlphaFoldDB" id="A0A4Q9R0H8"/>
<organism evidence="3 4">
    <name type="scientific">Stutzerimonas kirkiae</name>
    <dbReference type="NCBI Taxonomy" id="2211392"/>
    <lineage>
        <taxon>Bacteria</taxon>
        <taxon>Pseudomonadati</taxon>
        <taxon>Pseudomonadota</taxon>
        <taxon>Gammaproteobacteria</taxon>
        <taxon>Pseudomonadales</taxon>
        <taxon>Pseudomonadaceae</taxon>
        <taxon>Stutzerimonas</taxon>
    </lineage>
</organism>
<feature type="transmembrane region" description="Helical" evidence="1">
    <location>
        <begin position="100"/>
        <end position="117"/>
    </location>
</feature>
<dbReference type="OrthoDB" id="6115788at2"/>
<feature type="transmembrane region" description="Helical" evidence="1">
    <location>
        <begin position="146"/>
        <end position="167"/>
    </location>
</feature>
<dbReference type="EMBL" id="QJUP01000029">
    <property type="protein sequence ID" value="TBU90632.1"/>
    <property type="molecule type" value="Genomic_DNA"/>
</dbReference>
<feature type="transmembrane region" description="Helical" evidence="1">
    <location>
        <begin position="262"/>
        <end position="281"/>
    </location>
</feature>
<dbReference type="Pfam" id="PF00892">
    <property type="entry name" value="EamA"/>
    <property type="match status" value="2"/>
</dbReference>
<keyword evidence="1" id="KW-0812">Transmembrane</keyword>
<protein>
    <submittedName>
        <fullName evidence="3">EamA/RhaT family transporter</fullName>
    </submittedName>
</protein>
<feature type="domain" description="EamA" evidence="2">
    <location>
        <begin position="150"/>
        <end position="274"/>
    </location>
</feature>
<dbReference type="InterPro" id="IPR000620">
    <property type="entry name" value="EamA_dom"/>
</dbReference>
<feature type="transmembrane region" description="Helical" evidence="1">
    <location>
        <begin position="179"/>
        <end position="202"/>
    </location>
</feature>
<dbReference type="GO" id="GO:0016020">
    <property type="term" value="C:membrane"/>
    <property type="evidence" value="ECO:0007669"/>
    <property type="project" value="InterPro"/>
</dbReference>
<feature type="transmembrane region" description="Helical" evidence="1">
    <location>
        <begin position="124"/>
        <end position="140"/>
    </location>
</feature>
<dbReference type="PANTHER" id="PTHR22911">
    <property type="entry name" value="ACYL-MALONYL CONDENSING ENZYME-RELATED"/>
    <property type="match status" value="1"/>
</dbReference>